<keyword evidence="2" id="KW-1185">Reference proteome</keyword>
<dbReference type="RefSeq" id="WP_379892983.1">
    <property type="nucleotide sequence ID" value="NZ_CBCSCT010000013.1"/>
</dbReference>
<gene>
    <name evidence="1" type="ORF">ACFPXP_05005</name>
</gene>
<dbReference type="EMBL" id="JBHSQV010000032">
    <property type="protein sequence ID" value="MFC5985787.1"/>
    <property type="molecule type" value="Genomic_DNA"/>
</dbReference>
<name>A0ABW1IL32_9BACL</name>
<evidence type="ECO:0000313" key="1">
    <source>
        <dbReference type="EMBL" id="MFC5985787.1"/>
    </source>
</evidence>
<reference evidence="2" key="1">
    <citation type="journal article" date="2019" name="Int. J. Syst. Evol. Microbiol.">
        <title>The Global Catalogue of Microorganisms (GCM) 10K type strain sequencing project: providing services to taxonomists for standard genome sequencing and annotation.</title>
        <authorList>
            <consortium name="The Broad Institute Genomics Platform"/>
            <consortium name="The Broad Institute Genome Sequencing Center for Infectious Disease"/>
            <person name="Wu L."/>
            <person name="Ma J."/>
        </authorList>
    </citation>
    <scope>NUCLEOTIDE SEQUENCE [LARGE SCALE GENOMIC DNA]</scope>
    <source>
        <strain evidence="2">CCM 8749</strain>
    </source>
</reference>
<sequence>MTFKPSIKEVELVDRNLEKEIYQFVVTMQHQTKCRVVFTKDTHDQLTISELSRLPNVPCPICRNDYTCHCLSRFKDTLEREILARNLIPTA</sequence>
<dbReference type="Proteomes" id="UP001596250">
    <property type="component" value="Unassembled WGS sequence"/>
</dbReference>
<proteinExistence type="predicted"/>
<comment type="caution">
    <text evidence="1">The sequence shown here is derived from an EMBL/GenBank/DDBJ whole genome shotgun (WGS) entry which is preliminary data.</text>
</comment>
<organism evidence="1 2">
    <name type="scientific">Marinicrinis lubricantis</name>
    <dbReference type="NCBI Taxonomy" id="2086470"/>
    <lineage>
        <taxon>Bacteria</taxon>
        <taxon>Bacillati</taxon>
        <taxon>Bacillota</taxon>
        <taxon>Bacilli</taxon>
        <taxon>Bacillales</taxon>
        <taxon>Paenibacillaceae</taxon>
    </lineage>
</organism>
<protein>
    <submittedName>
        <fullName evidence="1">Uncharacterized protein</fullName>
    </submittedName>
</protein>
<accession>A0ABW1IL32</accession>
<evidence type="ECO:0000313" key="2">
    <source>
        <dbReference type="Proteomes" id="UP001596250"/>
    </source>
</evidence>